<comment type="caution">
    <text evidence="2">The sequence shown here is derived from an EMBL/GenBank/DDBJ whole genome shotgun (WGS) entry which is preliminary data.</text>
</comment>
<keyword evidence="1" id="KW-0812">Transmembrane</keyword>
<dbReference type="InterPro" id="IPR051675">
    <property type="entry name" value="Endo/Exo/Phosphatase_dom_1"/>
</dbReference>
<evidence type="ECO:0000313" key="2">
    <source>
        <dbReference type="EMBL" id="MCR9017455.1"/>
    </source>
</evidence>
<dbReference type="AlphaFoldDB" id="A0A9X2PEW1"/>
<dbReference type="Proteomes" id="UP001142175">
    <property type="component" value="Unassembled WGS sequence"/>
</dbReference>
<keyword evidence="3" id="KW-1185">Reference proteome</keyword>
<keyword evidence="1" id="KW-1133">Transmembrane helix</keyword>
<reference evidence="2" key="1">
    <citation type="submission" date="2022-08" db="EMBL/GenBank/DDBJ databases">
        <authorList>
            <person name="Zhang D."/>
        </authorList>
    </citation>
    <scope>NUCLEOTIDE SEQUENCE</scope>
    <source>
        <strain evidence="2">XJ19-11</strain>
    </source>
</reference>
<name>A0A9X2PEW1_9BACT</name>
<dbReference type="Gene3D" id="1.10.150.280">
    <property type="entry name" value="AF1531-like domain"/>
    <property type="match status" value="1"/>
</dbReference>
<accession>A0A9X2PEW1</accession>
<dbReference type="Pfam" id="PF12836">
    <property type="entry name" value="HHH_3"/>
    <property type="match status" value="2"/>
</dbReference>
<protein>
    <submittedName>
        <fullName evidence="2">Helix-hairpin-helix domain-containing protein</fullName>
    </submittedName>
</protein>
<dbReference type="PANTHER" id="PTHR21180">
    <property type="entry name" value="ENDONUCLEASE/EXONUCLEASE/PHOSPHATASE FAMILY DOMAIN-CONTAINING PROTEIN 1"/>
    <property type="match status" value="1"/>
</dbReference>
<dbReference type="InterPro" id="IPR010994">
    <property type="entry name" value="RuvA_2-like"/>
</dbReference>
<dbReference type="Gene3D" id="1.10.150.320">
    <property type="entry name" value="Photosystem II 12 kDa extrinsic protein"/>
    <property type="match status" value="1"/>
</dbReference>
<gene>
    <name evidence="2" type="ORF">NU887_20630</name>
</gene>
<dbReference type="SUPFAM" id="SSF47781">
    <property type="entry name" value="RuvA domain 2-like"/>
    <property type="match status" value="2"/>
</dbReference>
<dbReference type="RefSeq" id="WP_258425289.1">
    <property type="nucleotide sequence ID" value="NZ_JANSUY010000030.1"/>
</dbReference>
<evidence type="ECO:0000256" key="1">
    <source>
        <dbReference type="SAM" id="Phobius"/>
    </source>
</evidence>
<proteinExistence type="predicted"/>
<dbReference type="EMBL" id="JANSUY010000030">
    <property type="protein sequence ID" value="MCR9017455.1"/>
    <property type="molecule type" value="Genomic_DNA"/>
</dbReference>
<feature type="transmembrane region" description="Helical" evidence="1">
    <location>
        <begin position="21"/>
        <end position="42"/>
    </location>
</feature>
<sequence>MAKIYFFLKSYFGFSKRESKGFVLVVPALIVLYLIPSGYDWLVRKKNEEKFLAYSIKIDSLVMAGWKPYQSNFQNQLNDLKSDTVKRANTYQKPKSPQLNKMSFSDADSVVLQIVPGIGQTMAGRVVKFRENMGGLYSKDQLLEVYGMTPEVLEKVFEYFEFVPEIKNKILINQADVNDLAKHPYINYGSAKVMIAFREQHGPYQSADDLLKIKIFNQEWVDRLKPYLEF</sequence>
<evidence type="ECO:0000313" key="3">
    <source>
        <dbReference type="Proteomes" id="UP001142175"/>
    </source>
</evidence>
<dbReference type="GO" id="GO:0015628">
    <property type="term" value="P:protein secretion by the type II secretion system"/>
    <property type="evidence" value="ECO:0007669"/>
    <property type="project" value="TreeGrafter"/>
</dbReference>
<dbReference type="PANTHER" id="PTHR21180:SF32">
    <property type="entry name" value="ENDONUCLEASE_EXONUCLEASE_PHOSPHATASE FAMILY DOMAIN-CONTAINING PROTEIN 1"/>
    <property type="match status" value="1"/>
</dbReference>
<organism evidence="2 3">
    <name type="scientific">Aquiflexum gelatinilyticum</name>
    <dbReference type="NCBI Taxonomy" id="2961943"/>
    <lineage>
        <taxon>Bacteria</taxon>
        <taxon>Pseudomonadati</taxon>
        <taxon>Bacteroidota</taxon>
        <taxon>Cytophagia</taxon>
        <taxon>Cytophagales</taxon>
        <taxon>Cyclobacteriaceae</taxon>
        <taxon>Aquiflexum</taxon>
    </lineage>
</organism>
<dbReference type="GO" id="GO:0015627">
    <property type="term" value="C:type II protein secretion system complex"/>
    <property type="evidence" value="ECO:0007669"/>
    <property type="project" value="TreeGrafter"/>
</dbReference>
<keyword evidence="1" id="KW-0472">Membrane</keyword>